<proteinExistence type="predicted"/>
<name>A0A066XPU5_COLSU</name>
<feature type="region of interest" description="Disordered" evidence="1">
    <location>
        <begin position="215"/>
        <end position="291"/>
    </location>
</feature>
<accession>A0A066XPU5</accession>
<sequence length="414" mass="45690">MAHGNSSGRDGDNRRIRFIQPRGRGGRYKWAMQPHHSIQWQKDWLNLATKLFNADENDILLNSTEKNNVLSLLANKIPDSCISSYDRAVGSCRIVDTVRKMMAGKLPLIETNVYTALLRYSMEPPAAWIEVDAIMERLEVLRYLERCAKGEEKYSPEGMRDAMPKTAVMVKVQLRDDDPGATTQCPTLTDDPGASTLNKLDKSAAQQWTQAVLSVITPTPPSKKRKAAAEPPSQRNATPTKKRKVSLKKTATPKKMTGQPVVGGSSIKHNSTNQVQDQTGSPTSSLRRARRNPSAAIESLAGSLDAVLLANIFKATEVLVQVARYDDACVRRVALSSFIVDLQKAGWGDLEKSAAQLIKDENRASREFLARMIVSGSYQRMNEALDKDVEQTKTDRGGGPASGRRGPRILFRSG</sequence>
<dbReference type="EMBL" id="JMSE01000278">
    <property type="protein sequence ID" value="KDN70917.1"/>
    <property type="molecule type" value="Genomic_DNA"/>
</dbReference>
<evidence type="ECO:0000256" key="1">
    <source>
        <dbReference type="SAM" id="MobiDB-lite"/>
    </source>
</evidence>
<dbReference type="HOGENOM" id="CLU_059757_0_0_1"/>
<reference evidence="3" key="1">
    <citation type="journal article" date="2014" name="Genome Announc.">
        <title>Draft genome sequence of Colletotrichum sublineola, a destructive pathogen of cultivated sorghum.</title>
        <authorList>
            <person name="Baroncelli R."/>
            <person name="Sanz-Martin J.M."/>
            <person name="Rech G.E."/>
            <person name="Sukno S.A."/>
            <person name="Thon M.R."/>
        </authorList>
    </citation>
    <scope>NUCLEOTIDE SEQUENCE [LARGE SCALE GENOMIC DNA]</scope>
    <source>
        <strain evidence="3">TX430BB</strain>
    </source>
</reference>
<keyword evidence="3" id="KW-1185">Reference proteome</keyword>
<evidence type="ECO:0000313" key="2">
    <source>
        <dbReference type="EMBL" id="KDN70917.1"/>
    </source>
</evidence>
<dbReference type="OMA" id="YLERCAN"/>
<gene>
    <name evidence="2" type="ORF">CSUB01_03731</name>
</gene>
<dbReference type="OrthoDB" id="4844974at2759"/>
<dbReference type="Proteomes" id="UP000027238">
    <property type="component" value="Unassembled WGS sequence"/>
</dbReference>
<protein>
    <submittedName>
        <fullName evidence="2">Uncharacterized protein</fullName>
    </submittedName>
</protein>
<organism evidence="2 3">
    <name type="scientific">Colletotrichum sublineola</name>
    <name type="common">Sorghum anthracnose fungus</name>
    <dbReference type="NCBI Taxonomy" id="1173701"/>
    <lineage>
        <taxon>Eukaryota</taxon>
        <taxon>Fungi</taxon>
        <taxon>Dikarya</taxon>
        <taxon>Ascomycota</taxon>
        <taxon>Pezizomycotina</taxon>
        <taxon>Sordariomycetes</taxon>
        <taxon>Hypocreomycetidae</taxon>
        <taxon>Glomerellales</taxon>
        <taxon>Glomerellaceae</taxon>
        <taxon>Colletotrichum</taxon>
        <taxon>Colletotrichum graminicola species complex</taxon>
    </lineage>
</organism>
<dbReference type="eggNOG" id="ENOG502T6QP">
    <property type="taxonomic scope" value="Eukaryota"/>
</dbReference>
<feature type="compositionally biased region" description="Polar residues" evidence="1">
    <location>
        <begin position="267"/>
        <end position="286"/>
    </location>
</feature>
<comment type="caution">
    <text evidence="2">The sequence shown here is derived from an EMBL/GenBank/DDBJ whole genome shotgun (WGS) entry which is preliminary data.</text>
</comment>
<feature type="region of interest" description="Disordered" evidence="1">
    <location>
        <begin position="177"/>
        <end position="202"/>
    </location>
</feature>
<feature type="region of interest" description="Disordered" evidence="1">
    <location>
        <begin position="389"/>
        <end position="414"/>
    </location>
</feature>
<dbReference type="AlphaFoldDB" id="A0A066XPU5"/>
<evidence type="ECO:0000313" key="3">
    <source>
        <dbReference type="Proteomes" id="UP000027238"/>
    </source>
</evidence>